<dbReference type="STRING" id="298654.FraEuI1c_1924"/>
<dbReference type="PIRSF" id="PIRSF017393">
    <property type="entry name" value="MTase_SAV2177"/>
    <property type="match status" value="1"/>
</dbReference>
<dbReference type="Pfam" id="PF04672">
    <property type="entry name" value="Methyltransf_19"/>
    <property type="match status" value="1"/>
</dbReference>
<keyword evidence="2" id="KW-1185">Reference proteome</keyword>
<sequence>MADSGTDEGRSWDFQSAIAADEVTPGPDGEPVDLRTDVAHVARIYDYWLGGKTNYPADREVAEKVLAAMPSTTQSVRANRSFLRRAVHLLAAERGIRQFLDIGTGVPSADNTHEVAQRAAPDARVVYADNDPIVLAHAQALLTSTTDGATAYVQGDVREPGALLAKAAELLDFSQPVALMLVAIMHCVSDDESPYDVVRTLAEALPAGSYLVLSHPGIASAGAQTSTPSADALAAAALLRSASAGATITFRSQEQVVPFFDGWDLLDPGVVLATKWRADEPEQTIVWAGVGHKPA</sequence>
<dbReference type="RefSeq" id="WP_013423094.1">
    <property type="nucleotide sequence ID" value="NC_014666.1"/>
</dbReference>
<gene>
    <name evidence="1" type="ordered locus">FraEuI1c_1924</name>
</gene>
<dbReference type="EMBL" id="CP002299">
    <property type="protein sequence ID" value="ADP79975.1"/>
    <property type="molecule type" value="Genomic_DNA"/>
</dbReference>
<dbReference type="KEGG" id="fri:FraEuI1c_1924"/>
<dbReference type="HOGENOM" id="CLU_067079_1_0_11"/>
<dbReference type="Proteomes" id="UP000002484">
    <property type="component" value="Chromosome"/>
</dbReference>
<dbReference type="Gene3D" id="3.40.50.150">
    <property type="entry name" value="Vaccinia Virus protein VP39"/>
    <property type="match status" value="1"/>
</dbReference>
<accession>E3ITS8</accession>
<evidence type="ECO:0000313" key="2">
    <source>
        <dbReference type="Proteomes" id="UP000002484"/>
    </source>
</evidence>
<dbReference type="SUPFAM" id="SSF53335">
    <property type="entry name" value="S-adenosyl-L-methionine-dependent methyltransferases"/>
    <property type="match status" value="1"/>
</dbReference>
<dbReference type="InterPro" id="IPR029063">
    <property type="entry name" value="SAM-dependent_MTases_sf"/>
</dbReference>
<dbReference type="InterPro" id="IPR006764">
    <property type="entry name" value="SAM_dep_MeTrfase_SAV2177_type"/>
</dbReference>
<dbReference type="eggNOG" id="COG3315">
    <property type="taxonomic scope" value="Bacteria"/>
</dbReference>
<organism evidence="1 2">
    <name type="scientific">Pseudofrankia inefficax (strain DSM 45817 / CECT 9037 / DDB 130130 / EuI1c)</name>
    <name type="common">Frankia inefficax</name>
    <dbReference type="NCBI Taxonomy" id="298654"/>
    <lineage>
        <taxon>Bacteria</taxon>
        <taxon>Bacillati</taxon>
        <taxon>Actinomycetota</taxon>
        <taxon>Actinomycetes</taxon>
        <taxon>Frankiales</taxon>
        <taxon>Frankiaceae</taxon>
        <taxon>Pseudofrankia</taxon>
    </lineage>
</organism>
<reference evidence="1 2" key="1">
    <citation type="submission" date="2010-10" db="EMBL/GenBank/DDBJ databases">
        <title>Complete sequence of Frankia sp. EuI1c.</title>
        <authorList>
            <consortium name="US DOE Joint Genome Institute"/>
            <person name="Lucas S."/>
            <person name="Copeland A."/>
            <person name="Lapidus A."/>
            <person name="Cheng J.-F."/>
            <person name="Bruce D."/>
            <person name="Goodwin L."/>
            <person name="Pitluck S."/>
            <person name="Chertkov O."/>
            <person name="Detter J.C."/>
            <person name="Han C."/>
            <person name="Tapia R."/>
            <person name="Land M."/>
            <person name="Hauser L."/>
            <person name="Jeffries C."/>
            <person name="Kyrpides N."/>
            <person name="Ivanova N."/>
            <person name="Mikhailova N."/>
            <person name="Beauchemin N."/>
            <person name="Sen A."/>
            <person name="Sur S.A."/>
            <person name="Gtari M."/>
            <person name="Wall L."/>
            <person name="Tisa L."/>
            <person name="Woyke T."/>
        </authorList>
    </citation>
    <scope>NUCLEOTIDE SEQUENCE [LARGE SCALE GENOMIC DNA]</scope>
    <source>
        <strain evidence="2">DSM 45817 / CECT 9037 / EuI1c</strain>
    </source>
</reference>
<proteinExistence type="predicted"/>
<dbReference type="InParanoid" id="E3ITS8"/>
<evidence type="ECO:0000313" key="1">
    <source>
        <dbReference type="EMBL" id="ADP79975.1"/>
    </source>
</evidence>
<name>E3ITS8_PSEI1</name>
<evidence type="ECO:0008006" key="3">
    <source>
        <dbReference type="Google" id="ProtNLM"/>
    </source>
</evidence>
<dbReference type="AlphaFoldDB" id="E3ITS8"/>
<protein>
    <recommendedName>
        <fullName evidence="3">S-adenosyl methyltransferase</fullName>
    </recommendedName>
</protein>